<feature type="transmembrane region" description="Helical" evidence="5">
    <location>
        <begin position="131"/>
        <end position="152"/>
    </location>
</feature>
<keyword evidence="3 5" id="KW-1133">Transmembrane helix</keyword>
<keyword evidence="2 5" id="KW-0812">Transmembrane</keyword>
<keyword evidence="4 5" id="KW-0472">Membrane</keyword>
<reference evidence="7" key="1">
    <citation type="journal article" date="2018" name="Nat. Microbiol.">
        <title>Leveraging single-cell genomics to expand the fungal tree of life.</title>
        <authorList>
            <person name="Ahrendt S.R."/>
            <person name="Quandt C.A."/>
            <person name="Ciobanu D."/>
            <person name="Clum A."/>
            <person name="Salamov A."/>
            <person name="Andreopoulos B."/>
            <person name="Cheng J.F."/>
            <person name="Woyke T."/>
            <person name="Pelin A."/>
            <person name="Henrissat B."/>
            <person name="Reynolds N.K."/>
            <person name="Benny G.L."/>
            <person name="Smith M.E."/>
            <person name="James T.Y."/>
            <person name="Grigoriev I.V."/>
        </authorList>
    </citation>
    <scope>NUCLEOTIDE SEQUENCE [LARGE SCALE GENOMIC DNA]</scope>
    <source>
        <strain evidence="7">Benny S71-1</strain>
    </source>
</reference>
<name>A0A4P9YSG9_9FUNG</name>
<evidence type="ECO:0000313" key="6">
    <source>
        <dbReference type="EMBL" id="RKP22608.1"/>
    </source>
</evidence>
<keyword evidence="5" id="KW-0808">Transferase</keyword>
<dbReference type="Gene3D" id="1.20.120.1630">
    <property type="match status" value="1"/>
</dbReference>
<dbReference type="AlphaFoldDB" id="A0A4P9YSG9"/>
<organism evidence="6 7">
    <name type="scientific">Syncephalis pseudoplumigaleata</name>
    <dbReference type="NCBI Taxonomy" id="1712513"/>
    <lineage>
        <taxon>Eukaryota</taxon>
        <taxon>Fungi</taxon>
        <taxon>Fungi incertae sedis</taxon>
        <taxon>Zoopagomycota</taxon>
        <taxon>Zoopagomycotina</taxon>
        <taxon>Zoopagomycetes</taxon>
        <taxon>Zoopagales</taxon>
        <taxon>Piptocephalidaceae</taxon>
        <taxon>Syncephalis</taxon>
    </lineage>
</organism>
<dbReference type="Pfam" id="PF04140">
    <property type="entry name" value="ICMT"/>
    <property type="match status" value="1"/>
</dbReference>
<comment type="subcellular location">
    <subcellularLocation>
        <location evidence="5">Endoplasmic reticulum membrane</location>
        <topology evidence="5">Multi-pass membrane protein</topology>
    </subcellularLocation>
    <subcellularLocation>
        <location evidence="1">Membrane</location>
        <topology evidence="1">Multi-pass membrane protein</topology>
    </subcellularLocation>
</comment>
<dbReference type="Proteomes" id="UP000278143">
    <property type="component" value="Unassembled WGS sequence"/>
</dbReference>
<dbReference type="PANTHER" id="PTHR12714:SF9">
    <property type="entry name" value="PROTEIN-S-ISOPRENYLCYSTEINE O-METHYLTRANSFERASE"/>
    <property type="match status" value="1"/>
</dbReference>
<dbReference type="EC" id="2.1.1.100" evidence="5"/>
<proteinExistence type="inferred from homology"/>
<protein>
    <recommendedName>
        <fullName evidence="5">Protein-S-isoprenylcysteine O-methyltransferase</fullName>
        <ecNumber evidence="5">2.1.1.100</ecNumber>
    </recommendedName>
</protein>
<feature type="transmembrane region" description="Helical" evidence="5">
    <location>
        <begin position="103"/>
        <end position="125"/>
    </location>
</feature>
<keyword evidence="5" id="KW-0256">Endoplasmic reticulum</keyword>
<evidence type="ECO:0000256" key="5">
    <source>
        <dbReference type="RuleBase" id="RU362022"/>
    </source>
</evidence>
<dbReference type="EMBL" id="KZ991900">
    <property type="protein sequence ID" value="RKP22608.1"/>
    <property type="molecule type" value="Genomic_DNA"/>
</dbReference>
<sequence length="181" mass="20007">MLAYLRTVAHPLANSLGIDHGLLQHALAALSSIHVPYALSIFQWNGPGDVAAVVLCLLAMEIRAWSMRELGRFFTFQIGVSKDQHIVKTGPYRYVRHPSYTGLIVMLGIGSSLARAASSMVWLLNDALFCHAMGLLFCIVTFVGFILMMAVARLPQEEKMLGEAFGKEWEEFAATRARLVP</sequence>
<dbReference type="GO" id="GO:0005789">
    <property type="term" value="C:endoplasmic reticulum membrane"/>
    <property type="evidence" value="ECO:0007669"/>
    <property type="project" value="UniProtKB-SubCell"/>
</dbReference>
<keyword evidence="5" id="KW-0949">S-adenosyl-L-methionine</keyword>
<evidence type="ECO:0000256" key="2">
    <source>
        <dbReference type="ARBA" id="ARBA00022692"/>
    </source>
</evidence>
<comment type="caution">
    <text evidence="5">Lacks conserved residue(s) required for the propagation of feature annotation.</text>
</comment>
<dbReference type="InterPro" id="IPR007269">
    <property type="entry name" value="ICMT_MeTrfase"/>
</dbReference>
<comment type="catalytic activity">
    <reaction evidence="5">
        <text>[protein]-C-terminal S-[(2E,6E)-farnesyl]-L-cysteine + S-adenosyl-L-methionine = [protein]-C-terminal S-[(2E,6E)-farnesyl]-L-cysteine methyl ester + S-adenosyl-L-homocysteine</text>
        <dbReference type="Rhea" id="RHEA:21672"/>
        <dbReference type="Rhea" id="RHEA-COMP:12125"/>
        <dbReference type="Rhea" id="RHEA-COMP:12126"/>
        <dbReference type="ChEBI" id="CHEBI:57856"/>
        <dbReference type="ChEBI" id="CHEBI:59789"/>
        <dbReference type="ChEBI" id="CHEBI:90510"/>
        <dbReference type="ChEBI" id="CHEBI:90511"/>
        <dbReference type="EC" id="2.1.1.100"/>
    </reaction>
</comment>
<evidence type="ECO:0000256" key="4">
    <source>
        <dbReference type="ARBA" id="ARBA00023136"/>
    </source>
</evidence>
<gene>
    <name evidence="6" type="ORF">SYNPS1DRAFT_19872</name>
</gene>
<dbReference type="PANTHER" id="PTHR12714">
    <property type="entry name" value="PROTEIN-S ISOPRENYLCYSTEINE O-METHYLTRANSFERASE"/>
    <property type="match status" value="1"/>
</dbReference>
<dbReference type="GO" id="GO:0032259">
    <property type="term" value="P:methylation"/>
    <property type="evidence" value="ECO:0007669"/>
    <property type="project" value="UniProtKB-KW"/>
</dbReference>
<feature type="non-terminal residue" evidence="6">
    <location>
        <position position="181"/>
    </location>
</feature>
<evidence type="ECO:0000256" key="3">
    <source>
        <dbReference type="ARBA" id="ARBA00022989"/>
    </source>
</evidence>
<dbReference type="GO" id="GO:0004671">
    <property type="term" value="F:protein C-terminal S-isoprenylcysteine carboxyl O-methyltransferase activity"/>
    <property type="evidence" value="ECO:0007669"/>
    <property type="project" value="UniProtKB-EC"/>
</dbReference>
<evidence type="ECO:0000313" key="7">
    <source>
        <dbReference type="Proteomes" id="UP000278143"/>
    </source>
</evidence>
<dbReference type="OrthoDB" id="422086at2759"/>
<comment type="similarity">
    <text evidence="5">Belongs to the class VI-like SAM-binding methyltransferase superfamily. Isoprenylcysteine carboxyl methyltransferase family.</text>
</comment>
<accession>A0A4P9YSG9</accession>
<keyword evidence="5" id="KW-0489">Methyltransferase</keyword>
<evidence type="ECO:0000256" key="1">
    <source>
        <dbReference type="ARBA" id="ARBA00004141"/>
    </source>
</evidence>
<keyword evidence="7" id="KW-1185">Reference proteome</keyword>